<dbReference type="Proteomes" id="UP000682811">
    <property type="component" value="Unassembled WGS sequence"/>
</dbReference>
<comment type="subcellular location">
    <subcellularLocation>
        <location evidence="7">Cytoplasm</location>
    </subcellularLocation>
</comment>
<sequence>MANQSDLAGMIDHTLLRADATQSELAKLTEEAKKYEFASVCVNPTWVKYAAEQLQGTKVKVCTVIGFPLGATTSDVKAFETKNAIENGAGEVDMVINIGALKDKQDDFVEQDIKAVVDAAAGKALVKVIIETCLLSDEEKERACRLAVKAGADFVKTSTGFSTGGATPEDVRLMRQTVGPNVGVKASGGVRSLEDMNKMIEAGANRIGASSGVKIMEGGQAAGSY</sequence>
<dbReference type="SMART" id="SM01133">
    <property type="entry name" value="DeoC"/>
    <property type="match status" value="1"/>
</dbReference>
<evidence type="ECO:0000256" key="5">
    <source>
        <dbReference type="ARBA" id="ARBA00048791"/>
    </source>
</evidence>
<feature type="coiled-coil region" evidence="8">
    <location>
        <begin position="11"/>
        <end position="38"/>
    </location>
</feature>
<evidence type="ECO:0000256" key="1">
    <source>
        <dbReference type="ARBA" id="ARBA00010936"/>
    </source>
</evidence>
<dbReference type="InterPro" id="IPR013785">
    <property type="entry name" value="Aldolase_TIM"/>
</dbReference>
<feature type="active site" description="Proton donor/acceptor" evidence="7">
    <location>
        <position position="185"/>
    </location>
</feature>
<keyword evidence="2 7" id="KW-0963">Cytoplasm</keyword>
<name>A0A919YN18_9BACL</name>
<evidence type="ECO:0000256" key="8">
    <source>
        <dbReference type="SAM" id="Coils"/>
    </source>
</evidence>
<gene>
    <name evidence="7 9" type="primary">deoC</name>
    <name evidence="9" type="ORF">J34TS1_59970</name>
</gene>
<evidence type="ECO:0000313" key="9">
    <source>
        <dbReference type="EMBL" id="GIO51232.1"/>
    </source>
</evidence>
<comment type="similarity">
    <text evidence="1 7">Belongs to the DeoC/FbaB aldolase family. DeoC type 1 subfamily.</text>
</comment>
<keyword evidence="4 7" id="KW-0704">Schiff base</keyword>
<dbReference type="SUPFAM" id="SSF51569">
    <property type="entry name" value="Aldolase"/>
    <property type="match status" value="1"/>
</dbReference>
<dbReference type="EC" id="4.1.2.4" evidence="7"/>
<dbReference type="InterPro" id="IPR002915">
    <property type="entry name" value="DeoC/FbaB/LacD_aldolase"/>
</dbReference>
<dbReference type="EMBL" id="BORT01000047">
    <property type="protein sequence ID" value="GIO51232.1"/>
    <property type="molecule type" value="Genomic_DNA"/>
</dbReference>
<dbReference type="GO" id="GO:0009264">
    <property type="term" value="P:deoxyribonucleotide catabolic process"/>
    <property type="evidence" value="ECO:0007669"/>
    <property type="project" value="UniProtKB-UniRule"/>
</dbReference>
<proteinExistence type="inferred from homology"/>
<accession>A0A919YN18</accession>
<dbReference type="Pfam" id="PF01791">
    <property type="entry name" value="DeoC"/>
    <property type="match status" value="1"/>
</dbReference>
<evidence type="ECO:0000256" key="7">
    <source>
        <dbReference type="HAMAP-Rule" id="MF_00114"/>
    </source>
</evidence>
<dbReference type="PIRSF" id="PIRSF001357">
    <property type="entry name" value="DeoC"/>
    <property type="match status" value="1"/>
</dbReference>
<evidence type="ECO:0000256" key="4">
    <source>
        <dbReference type="ARBA" id="ARBA00023270"/>
    </source>
</evidence>
<keyword evidence="10" id="KW-1185">Reference proteome</keyword>
<keyword evidence="3 7" id="KW-0456">Lyase</keyword>
<feature type="active site" description="Proton donor/acceptor" evidence="7">
    <location>
        <position position="93"/>
    </location>
</feature>
<dbReference type="InterPro" id="IPR011343">
    <property type="entry name" value="DeoC"/>
</dbReference>
<evidence type="ECO:0000256" key="6">
    <source>
        <dbReference type="ARBA" id="ARBA00056337"/>
    </source>
</evidence>
<dbReference type="RefSeq" id="WP_212981259.1">
    <property type="nucleotide sequence ID" value="NZ_AP025343.1"/>
</dbReference>
<organism evidence="9 10">
    <name type="scientific">Paenibacillus azoreducens</name>
    <dbReference type="NCBI Taxonomy" id="116718"/>
    <lineage>
        <taxon>Bacteria</taxon>
        <taxon>Bacillati</taxon>
        <taxon>Bacillota</taxon>
        <taxon>Bacilli</taxon>
        <taxon>Bacillales</taxon>
        <taxon>Paenibacillaceae</taxon>
        <taxon>Paenibacillus</taxon>
    </lineage>
</organism>
<dbReference type="AlphaFoldDB" id="A0A919YN18"/>
<reference evidence="9 10" key="1">
    <citation type="submission" date="2021-03" db="EMBL/GenBank/DDBJ databases">
        <title>Antimicrobial resistance genes in bacteria isolated from Japanese honey, and their potential for conferring macrolide and lincosamide resistance in the American foulbrood pathogen Paenibacillus larvae.</title>
        <authorList>
            <person name="Okamoto M."/>
            <person name="Kumagai M."/>
            <person name="Kanamori H."/>
            <person name="Takamatsu D."/>
        </authorList>
    </citation>
    <scope>NUCLEOTIDE SEQUENCE [LARGE SCALE GENOMIC DNA]</scope>
    <source>
        <strain evidence="9 10">J34TS1</strain>
    </source>
</reference>
<comment type="catalytic activity">
    <reaction evidence="5 7">
        <text>2-deoxy-D-ribose 5-phosphate = D-glyceraldehyde 3-phosphate + acetaldehyde</text>
        <dbReference type="Rhea" id="RHEA:12821"/>
        <dbReference type="ChEBI" id="CHEBI:15343"/>
        <dbReference type="ChEBI" id="CHEBI:59776"/>
        <dbReference type="ChEBI" id="CHEBI:62877"/>
        <dbReference type="EC" id="4.1.2.4"/>
    </reaction>
</comment>
<dbReference type="GO" id="GO:0005737">
    <property type="term" value="C:cytoplasm"/>
    <property type="evidence" value="ECO:0007669"/>
    <property type="project" value="UniProtKB-SubCell"/>
</dbReference>
<dbReference type="PANTHER" id="PTHR10889">
    <property type="entry name" value="DEOXYRIBOSE-PHOSPHATE ALDOLASE"/>
    <property type="match status" value="1"/>
</dbReference>
<dbReference type="InterPro" id="IPR028581">
    <property type="entry name" value="DeoC_typeI"/>
</dbReference>
<dbReference type="PANTHER" id="PTHR10889:SF1">
    <property type="entry name" value="DEOXYRIBOSE-PHOSPHATE ALDOLASE"/>
    <property type="match status" value="1"/>
</dbReference>
<comment type="function">
    <text evidence="6 7">Catalyzes a reversible aldol reaction between acetaldehyde and D-glyceraldehyde 3-phosphate to generate 2-deoxy-D-ribose 5-phosphate.</text>
</comment>
<dbReference type="NCBIfam" id="TIGR00126">
    <property type="entry name" value="deoC"/>
    <property type="match status" value="1"/>
</dbReference>
<dbReference type="FunFam" id="3.20.20.70:FF:000044">
    <property type="entry name" value="Deoxyribose-phosphate aldolase"/>
    <property type="match status" value="1"/>
</dbReference>
<evidence type="ECO:0000256" key="3">
    <source>
        <dbReference type="ARBA" id="ARBA00023239"/>
    </source>
</evidence>
<feature type="active site" description="Schiff-base intermediate with acetaldehyde" evidence="7">
    <location>
        <position position="156"/>
    </location>
</feature>
<dbReference type="HAMAP" id="MF_00114">
    <property type="entry name" value="DeoC_type1"/>
    <property type="match status" value="1"/>
</dbReference>
<dbReference type="GO" id="GO:0016052">
    <property type="term" value="P:carbohydrate catabolic process"/>
    <property type="evidence" value="ECO:0007669"/>
    <property type="project" value="TreeGrafter"/>
</dbReference>
<keyword evidence="8" id="KW-0175">Coiled coil</keyword>
<protein>
    <recommendedName>
        <fullName evidence="7">Deoxyribose-phosphate aldolase</fullName>
        <shortName evidence="7">DERA</shortName>
        <ecNumber evidence="7">4.1.2.4</ecNumber>
    </recommendedName>
    <alternativeName>
        <fullName evidence="7">2-deoxy-D-ribose 5-phosphate aldolase</fullName>
    </alternativeName>
    <alternativeName>
        <fullName evidence="7">Phosphodeoxyriboaldolase</fullName>
        <shortName evidence="7">Deoxyriboaldolase</shortName>
    </alternativeName>
</protein>
<dbReference type="GO" id="GO:0006018">
    <property type="term" value="P:2-deoxyribose 1-phosphate catabolic process"/>
    <property type="evidence" value="ECO:0007669"/>
    <property type="project" value="UniProtKB-UniRule"/>
</dbReference>
<comment type="caution">
    <text evidence="9">The sequence shown here is derived from an EMBL/GenBank/DDBJ whole genome shotgun (WGS) entry which is preliminary data.</text>
</comment>
<dbReference type="CDD" id="cd00959">
    <property type="entry name" value="DeoC"/>
    <property type="match status" value="1"/>
</dbReference>
<evidence type="ECO:0000313" key="10">
    <source>
        <dbReference type="Proteomes" id="UP000682811"/>
    </source>
</evidence>
<comment type="pathway">
    <text evidence="7">Carbohydrate degradation; 2-deoxy-D-ribose 1-phosphate degradation; D-glyceraldehyde 3-phosphate and acetaldehyde from 2-deoxy-alpha-D-ribose 1-phosphate: step 2/2.</text>
</comment>
<dbReference type="GO" id="GO:0004139">
    <property type="term" value="F:deoxyribose-phosphate aldolase activity"/>
    <property type="evidence" value="ECO:0007669"/>
    <property type="project" value="UniProtKB-UniRule"/>
</dbReference>
<evidence type="ECO:0000256" key="2">
    <source>
        <dbReference type="ARBA" id="ARBA00022490"/>
    </source>
</evidence>
<dbReference type="Gene3D" id="3.20.20.70">
    <property type="entry name" value="Aldolase class I"/>
    <property type="match status" value="1"/>
</dbReference>